<keyword evidence="12 15" id="KW-0472">Membrane</keyword>
<feature type="transmembrane region" description="Helical" evidence="15">
    <location>
        <begin position="37"/>
        <end position="62"/>
    </location>
</feature>
<dbReference type="InterPro" id="IPR026200">
    <property type="entry name" value="Tyrobp"/>
</dbReference>
<keyword evidence="11 15" id="KW-1133">Transmembrane helix</keyword>
<evidence type="ECO:0000256" key="15">
    <source>
        <dbReference type="SAM" id="Phobius"/>
    </source>
</evidence>
<keyword evidence="9" id="KW-0106">Calcium</keyword>
<evidence type="ECO:0000256" key="3">
    <source>
        <dbReference type="ARBA" id="ARBA00022356"/>
    </source>
</evidence>
<dbReference type="Gene3D" id="1.10.287.770">
    <property type="entry name" value="YojJ-like"/>
    <property type="match status" value="1"/>
</dbReference>
<evidence type="ECO:0000256" key="4">
    <source>
        <dbReference type="ARBA" id="ARBA00022475"/>
    </source>
</evidence>
<keyword evidence="4" id="KW-1003">Cell membrane</keyword>
<reference evidence="18" key="1">
    <citation type="submission" date="2025-08" db="UniProtKB">
        <authorList>
            <consortium name="RefSeq"/>
        </authorList>
    </citation>
    <scope>IDENTIFICATION</scope>
</reference>
<comment type="similarity">
    <text evidence="2">Belongs to the TYROBP family.</text>
</comment>
<dbReference type="GO" id="GO:0016301">
    <property type="term" value="F:kinase activity"/>
    <property type="evidence" value="ECO:0007669"/>
    <property type="project" value="UniProtKB-KW"/>
</dbReference>
<organism evidence="17 18">
    <name type="scientific">Microtus ochrogaster</name>
    <name type="common">Prairie vole</name>
    <dbReference type="NCBI Taxonomy" id="79684"/>
    <lineage>
        <taxon>Eukaryota</taxon>
        <taxon>Metazoa</taxon>
        <taxon>Chordata</taxon>
        <taxon>Craniata</taxon>
        <taxon>Vertebrata</taxon>
        <taxon>Euteleostomi</taxon>
        <taxon>Mammalia</taxon>
        <taxon>Eutheria</taxon>
        <taxon>Euarchontoglires</taxon>
        <taxon>Glires</taxon>
        <taxon>Rodentia</taxon>
        <taxon>Myomorpha</taxon>
        <taxon>Muroidea</taxon>
        <taxon>Cricetidae</taxon>
        <taxon>Arvicolinae</taxon>
        <taxon>Microtus</taxon>
    </lineage>
</organism>
<evidence type="ECO:0000256" key="6">
    <source>
        <dbReference type="ARBA" id="ARBA00022692"/>
    </source>
</evidence>
<evidence type="ECO:0000313" key="18">
    <source>
        <dbReference type="RefSeq" id="XP_013207027.1"/>
    </source>
</evidence>
<evidence type="ECO:0000256" key="9">
    <source>
        <dbReference type="ARBA" id="ARBA00022837"/>
    </source>
</evidence>
<gene>
    <name evidence="18" type="primary">Tyrobp</name>
</gene>
<evidence type="ECO:0000256" key="8">
    <source>
        <dbReference type="ARBA" id="ARBA00022729"/>
    </source>
</evidence>
<evidence type="ECO:0000313" key="17">
    <source>
        <dbReference type="Proteomes" id="UP000694915"/>
    </source>
</evidence>
<evidence type="ECO:0000256" key="14">
    <source>
        <dbReference type="ARBA" id="ARBA00031252"/>
    </source>
</evidence>
<evidence type="ECO:0000256" key="10">
    <source>
        <dbReference type="ARBA" id="ARBA00022859"/>
    </source>
</evidence>
<keyword evidence="7" id="KW-0479">Metal-binding</keyword>
<keyword evidence="6 15" id="KW-0812">Transmembrane</keyword>
<dbReference type="Proteomes" id="UP000694915">
    <property type="component" value="Linkage group LG4"/>
</dbReference>
<sequence>MGALEPSRHLLFLPVFLTVGGLSPVKAQSECSCSSVSPGVLVGIVLGDLVLTLLIALAVYSLGRLIPRGRGRGTAEGRGRRISEFEASLELQGQRPDVYSDLNTQRQYYK</sequence>
<dbReference type="PANTHER" id="PTHR17554">
    <property type="entry name" value="TYRO PROTEIN TYROSINE KINASE-BINDING PROTEIN"/>
    <property type="match status" value="1"/>
</dbReference>
<evidence type="ECO:0000256" key="1">
    <source>
        <dbReference type="ARBA" id="ARBA00004251"/>
    </source>
</evidence>
<keyword evidence="5" id="KW-0597">Phosphoprotein</keyword>
<dbReference type="PANTHER" id="PTHR17554:SF2">
    <property type="entry name" value="TYRO PROTEIN TYROSINE KINASE-BINDING PROTEIN"/>
    <property type="match status" value="1"/>
</dbReference>
<evidence type="ECO:0000256" key="7">
    <source>
        <dbReference type="ARBA" id="ARBA00022723"/>
    </source>
</evidence>
<evidence type="ECO:0000256" key="16">
    <source>
        <dbReference type="SAM" id="SignalP"/>
    </source>
</evidence>
<feature type="chain" id="PRO_5046846283" description="TYRO protein tyrosine kinase-binding protein" evidence="16">
    <location>
        <begin position="28"/>
        <end position="110"/>
    </location>
</feature>
<keyword evidence="17" id="KW-1185">Reference proteome</keyword>
<keyword evidence="10" id="KW-0391">Immunity</keyword>
<dbReference type="RefSeq" id="XP_013207027.1">
    <property type="nucleotide sequence ID" value="XM_013351573.2"/>
</dbReference>
<evidence type="ECO:0000256" key="11">
    <source>
        <dbReference type="ARBA" id="ARBA00022989"/>
    </source>
</evidence>
<proteinExistence type="inferred from homology"/>
<keyword evidence="13" id="KW-1015">Disulfide bond</keyword>
<dbReference type="GeneID" id="101982605"/>
<accession>A0ABM1ARN6</accession>
<keyword evidence="18" id="KW-0418">Kinase</keyword>
<feature type="signal peptide" evidence="16">
    <location>
        <begin position="1"/>
        <end position="27"/>
    </location>
</feature>
<evidence type="ECO:0000256" key="13">
    <source>
        <dbReference type="ARBA" id="ARBA00023157"/>
    </source>
</evidence>
<keyword evidence="18" id="KW-0808">Transferase</keyword>
<protein>
    <recommendedName>
        <fullName evidence="3">TYRO protein tyrosine kinase-binding protein</fullName>
    </recommendedName>
    <alternativeName>
        <fullName evidence="14">DNAX-activation protein 12</fullName>
    </alternativeName>
</protein>
<name>A0ABM1ARN6_MICOH</name>
<evidence type="ECO:0000256" key="5">
    <source>
        <dbReference type="ARBA" id="ARBA00022553"/>
    </source>
</evidence>
<keyword evidence="8 16" id="KW-0732">Signal</keyword>
<evidence type="ECO:0000256" key="2">
    <source>
        <dbReference type="ARBA" id="ARBA00009791"/>
    </source>
</evidence>
<evidence type="ECO:0000256" key="12">
    <source>
        <dbReference type="ARBA" id="ARBA00023136"/>
    </source>
</evidence>
<comment type="subcellular location">
    <subcellularLocation>
        <location evidence="1">Cell membrane</location>
        <topology evidence="1">Single-pass type I membrane protein</topology>
    </subcellularLocation>
</comment>